<evidence type="ECO:0000256" key="5">
    <source>
        <dbReference type="ARBA" id="ARBA00023284"/>
    </source>
</evidence>
<proteinExistence type="inferred from homology"/>
<dbReference type="EMBL" id="CP008944">
    <property type="protein sequence ID" value="AIG63565.1"/>
    <property type="molecule type" value="Genomic_DNA"/>
</dbReference>
<dbReference type="InterPro" id="IPR012336">
    <property type="entry name" value="Thioredoxin-like_fold"/>
</dbReference>
<dbReference type="Proteomes" id="UP000028504">
    <property type="component" value="Chromosome"/>
</dbReference>
<evidence type="ECO:0000313" key="9">
    <source>
        <dbReference type="Proteomes" id="UP000028504"/>
    </source>
</evidence>
<accession>A0ABM5QLE0</accession>
<name>A0ABM5QLE0_9CORY</name>
<evidence type="ECO:0000256" key="6">
    <source>
        <dbReference type="SAM" id="Phobius"/>
    </source>
</evidence>
<dbReference type="PANTHER" id="PTHR13887">
    <property type="entry name" value="GLUTATHIONE S-TRANSFERASE KAPPA"/>
    <property type="match status" value="1"/>
</dbReference>
<keyword evidence="9" id="KW-1185">Reference proteome</keyword>
<dbReference type="SUPFAM" id="SSF52833">
    <property type="entry name" value="Thioredoxin-like"/>
    <property type="match status" value="1"/>
</dbReference>
<evidence type="ECO:0000313" key="8">
    <source>
        <dbReference type="EMBL" id="AIG63565.1"/>
    </source>
</evidence>
<evidence type="ECO:0000256" key="4">
    <source>
        <dbReference type="ARBA" id="ARBA00023157"/>
    </source>
</evidence>
<comment type="similarity">
    <text evidence="1">Belongs to the thioredoxin family. DsbA subfamily.</text>
</comment>
<keyword evidence="6" id="KW-0472">Membrane</keyword>
<dbReference type="InterPro" id="IPR013766">
    <property type="entry name" value="Thioredoxin_domain"/>
</dbReference>
<keyword evidence="6" id="KW-0812">Transmembrane</keyword>
<dbReference type="Pfam" id="PF13462">
    <property type="entry name" value="Thioredoxin_4"/>
    <property type="match status" value="1"/>
</dbReference>
<feature type="domain" description="Thioredoxin" evidence="7">
    <location>
        <begin position="45"/>
        <end position="235"/>
    </location>
</feature>
<reference evidence="8 9" key="1">
    <citation type="submission" date="2014-07" db="EMBL/GenBank/DDBJ databases">
        <title>Complete genome sequence of Corynebacterium atypicum DSM 44849: identifiction of the mycolic acid biosynthesis genes.</title>
        <authorList>
            <person name="Tippelt A."/>
            <person name="Mollmann S."/>
            <person name="Albersmeier A."/>
            <person name="Jaenicke S."/>
            <person name="Ruckert C."/>
            <person name="Tauch A."/>
        </authorList>
    </citation>
    <scope>NUCLEOTIDE SEQUENCE [LARGE SCALE GENOMIC DNA]</scope>
    <source>
        <strain evidence="8 9">R2070</strain>
    </source>
</reference>
<sequence length="243" mass="25830">MSSSWGWIAVVSAIALLAAVGVASWGLGYWQAQTKAQQTQAAHIVGPGNTLTGLQDIPRRIDGDPFALGPVDAPVVISEFSDFECPFCAVYANQTEPEILERYVTSGKVRLEWNDMPINGPNAHLAAQAGRAAAAQGKFWEFKHELYAAAKDKQGHPNNSLEDLVGFARQAGVQDLDRFRHEVEDGTYGATVDRALAVGSMLGVNGTPTFLIGDKVVSGALPADELAKTIDAQLDKAGAPAQD</sequence>
<evidence type="ECO:0000256" key="3">
    <source>
        <dbReference type="ARBA" id="ARBA00023002"/>
    </source>
</evidence>
<feature type="transmembrane region" description="Helical" evidence="6">
    <location>
        <begin position="6"/>
        <end position="30"/>
    </location>
</feature>
<dbReference type="PANTHER" id="PTHR13887:SF14">
    <property type="entry name" value="DISULFIDE BOND FORMATION PROTEIN D"/>
    <property type="match status" value="1"/>
</dbReference>
<keyword evidence="4" id="KW-1015">Disulfide bond</keyword>
<keyword evidence="5" id="KW-0676">Redox-active center</keyword>
<keyword evidence="2" id="KW-0732">Signal</keyword>
<protein>
    <recommendedName>
        <fullName evidence="7">Thioredoxin domain-containing protein</fullName>
    </recommendedName>
</protein>
<keyword evidence="3" id="KW-0560">Oxidoreductase</keyword>
<evidence type="ECO:0000259" key="7">
    <source>
        <dbReference type="PROSITE" id="PS51352"/>
    </source>
</evidence>
<organism evidence="8 9">
    <name type="scientific">Corynebacterium atypicum</name>
    <dbReference type="NCBI Taxonomy" id="191610"/>
    <lineage>
        <taxon>Bacteria</taxon>
        <taxon>Bacillati</taxon>
        <taxon>Actinomycetota</taxon>
        <taxon>Actinomycetes</taxon>
        <taxon>Mycobacteriales</taxon>
        <taxon>Corynebacteriaceae</taxon>
        <taxon>Corynebacterium</taxon>
    </lineage>
</organism>
<gene>
    <name evidence="8" type="ORF">CATYP_01455</name>
</gene>
<dbReference type="PROSITE" id="PS51352">
    <property type="entry name" value="THIOREDOXIN_2"/>
    <property type="match status" value="1"/>
</dbReference>
<keyword evidence="6" id="KW-1133">Transmembrane helix</keyword>
<dbReference type="InterPro" id="IPR036249">
    <property type="entry name" value="Thioredoxin-like_sf"/>
</dbReference>
<dbReference type="Gene3D" id="3.40.30.10">
    <property type="entry name" value="Glutaredoxin"/>
    <property type="match status" value="1"/>
</dbReference>
<evidence type="ECO:0000256" key="1">
    <source>
        <dbReference type="ARBA" id="ARBA00005791"/>
    </source>
</evidence>
<evidence type="ECO:0000256" key="2">
    <source>
        <dbReference type="ARBA" id="ARBA00022729"/>
    </source>
</evidence>